<reference evidence="1" key="1">
    <citation type="journal article" date="2021" name="PeerJ">
        <title>Extensive microbial diversity within the chicken gut microbiome revealed by metagenomics and culture.</title>
        <authorList>
            <person name="Gilroy R."/>
            <person name="Ravi A."/>
            <person name="Getino M."/>
            <person name="Pursley I."/>
            <person name="Horton D.L."/>
            <person name="Alikhan N.F."/>
            <person name="Baker D."/>
            <person name="Gharbi K."/>
            <person name="Hall N."/>
            <person name="Watson M."/>
            <person name="Adriaenssens E.M."/>
            <person name="Foster-Nyarko E."/>
            <person name="Jarju S."/>
            <person name="Secka A."/>
            <person name="Antonio M."/>
            <person name="Oren A."/>
            <person name="Chaudhuri R.R."/>
            <person name="La Ragione R."/>
            <person name="Hildebrand F."/>
            <person name="Pallen M.J."/>
        </authorList>
    </citation>
    <scope>NUCLEOTIDE SEQUENCE</scope>
    <source>
        <strain evidence="1">B3-3758</strain>
    </source>
</reference>
<comment type="caution">
    <text evidence="1">The sequence shown here is derived from an EMBL/GenBank/DDBJ whole genome shotgun (WGS) entry which is preliminary data.</text>
</comment>
<gene>
    <name evidence="1" type="ORF">H9791_08605</name>
</gene>
<dbReference type="GO" id="GO:0006420">
    <property type="term" value="P:arginyl-tRNA aminoacylation"/>
    <property type="evidence" value="ECO:0007669"/>
    <property type="project" value="InterPro"/>
</dbReference>
<reference evidence="1" key="2">
    <citation type="submission" date="2021-04" db="EMBL/GenBank/DDBJ databases">
        <authorList>
            <person name="Gilroy R."/>
        </authorList>
    </citation>
    <scope>NUCLEOTIDE SEQUENCE</scope>
    <source>
        <strain evidence="1">B3-3758</strain>
    </source>
</reference>
<protein>
    <submittedName>
        <fullName evidence="1">Arginine--tRNA ligase</fullName>
    </submittedName>
</protein>
<keyword evidence="1" id="KW-0436">Ligase</keyword>
<dbReference type="Proteomes" id="UP000824236">
    <property type="component" value="Unassembled WGS sequence"/>
</dbReference>
<dbReference type="EMBL" id="JAHLFO010000118">
    <property type="protein sequence ID" value="MBU3814548.1"/>
    <property type="molecule type" value="Genomic_DNA"/>
</dbReference>
<proteinExistence type="predicted"/>
<feature type="non-terminal residue" evidence="1">
    <location>
        <position position="70"/>
    </location>
</feature>
<dbReference type="GO" id="GO:0005524">
    <property type="term" value="F:ATP binding"/>
    <property type="evidence" value="ECO:0007669"/>
    <property type="project" value="InterPro"/>
</dbReference>
<dbReference type="AlphaFoldDB" id="A0A9E2NNZ5"/>
<dbReference type="GO" id="GO:0004814">
    <property type="term" value="F:arginine-tRNA ligase activity"/>
    <property type="evidence" value="ECO:0007669"/>
    <property type="project" value="InterPro"/>
</dbReference>
<dbReference type="InterPro" id="IPR036695">
    <property type="entry name" value="Arg-tRNA-synth_N_sf"/>
</dbReference>
<evidence type="ECO:0000313" key="1">
    <source>
        <dbReference type="EMBL" id="MBU3814548.1"/>
    </source>
</evidence>
<sequence length="70" mass="7800">MKIEEKLTAAVVSGLKALYGQDVPAAQVQLQKTKKEFEGHLTLVVFPFLRMSRKGPEQTAQEIGEYLTAH</sequence>
<dbReference type="SUPFAM" id="SSF55190">
    <property type="entry name" value="Arginyl-tRNA synthetase (ArgRS), N-terminal 'additional' domain"/>
    <property type="match status" value="1"/>
</dbReference>
<dbReference type="GO" id="GO:0005737">
    <property type="term" value="C:cytoplasm"/>
    <property type="evidence" value="ECO:0007669"/>
    <property type="project" value="InterPro"/>
</dbReference>
<organism evidence="1 2">
    <name type="scientific">Candidatus Bacteroides intestinipullorum</name>
    <dbReference type="NCBI Taxonomy" id="2838471"/>
    <lineage>
        <taxon>Bacteria</taxon>
        <taxon>Pseudomonadati</taxon>
        <taxon>Bacteroidota</taxon>
        <taxon>Bacteroidia</taxon>
        <taxon>Bacteroidales</taxon>
        <taxon>Bacteroidaceae</taxon>
        <taxon>Bacteroides</taxon>
    </lineage>
</organism>
<accession>A0A9E2NNZ5</accession>
<name>A0A9E2NNZ5_9BACE</name>
<evidence type="ECO:0000313" key="2">
    <source>
        <dbReference type="Proteomes" id="UP000824236"/>
    </source>
</evidence>